<dbReference type="Gene3D" id="3.40.50.300">
    <property type="entry name" value="P-loop containing nucleotide triphosphate hydrolases"/>
    <property type="match status" value="1"/>
</dbReference>
<dbReference type="Gene3D" id="3.40.50.2300">
    <property type="match status" value="1"/>
</dbReference>
<dbReference type="GO" id="GO:0016887">
    <property type="term" value="F:ATP hydrolysis activity"/>
    <property type="evidence" value="ECO:0007669"/>
    <property type="project" value="TreeGrafter"/>
</dbReference>
<dbReference type="PANTHER" id="PTHR43384">
    <property type="entry name" value="SEPTUM SITE-DETERMINING PROTEIN MIND HOMOLOG, CHLOROPLASTIC-RELATED"/>
    <property type="match status" value="1"/>
</dbReference>
<comment type="caution">
    <text evidence="1">The sequence shown here is derived from an EMBL/GenBank/DDBJ whole genome shotgun (WGS) entry which is preliminary data.</text>
</comment>
<dbReference type="InterPro" id="IPR050625">
    <property type="entry name" value="ParA/MinD_ATPase"/>
</dbReference>
<dbReference type="RefSeq" id="WP_183417099.1">
    <property type="nucleotide sequence ID" value="NZ_JACHXA010000007.1"/>
</dbReference>
<dbReference type="PANTHER" id="PTHR43384:SF13">
    <property type="entry name" value="SLR0110 PROTEIN"/>
    <property type="match status" value="1"/>
</dbReference>
<sequence>MNIVAIAQSDQVKTTVKKVADDLQNSKVSVLDGRLAEAMEKSASWQRADVIIVEMHLNQETDRAAFTDLVRKARGSVIVTADDAKVEDVRWLMRNDVSDFLPHPLSEAELANSLTSVAKQSSDAGGTEHAHAVILAVLAASKGLGAATVACQTAIRVREQAAKTDSVCLVDLDFQFGKVSTHLDVEGRLDIAEISNAPSRLDESFLSSLVVKHPSKIDVLAPIERLSLWENVTSEAVCRLMEIVAHAYDYVIVNMPPYWASWTSEILRGVDAVNIVFQVNVESIRHTRLLIDTIFENGGGQVPMFLHANRFKKKFLWFGVNMKDVEKALGREISFYVPDNPTIVTDSINRGVPLKEVKPGSDVEKAISDAADEILASIRQGRGAVAA</sequence>
<dbReference type="Proteomes" id="UP000581135">
    <property type="component" value="Unassembled WGS sequence"/>
</dbReference>
<dbReference type="GO" id="GO:0051782">
    <property type="term" value="P:negative regulation of cell division"/>
    <property type="evidence" value="ECO:0007669"/>
    <property type="project" value="TreeGrafter"/>
</dbReference>
<evidence type="ECO:0000313" key="1">
    <source>
        <dbReference type="EMBL" id="MBB3066284.1"/>
    </source>
</evidence>
<dbReference type="InterPro" id="IPR011006">
    <property type="entry name" value="CheY-like_superfamily"/>
</dbReference>
<dbReference type="SUPFAM" id="SSF52172">
    <property type="entry name" value="CheY-like"/>
    <property type="match status" value="1"/>
</dbReference>
<gene>
    <name evidence="1" type="ORF">FHR98_002589</name>
</gene>
<name>A0A839SXA8_9PROT</name>
<dbReference type="GO" id="GO:0009898">
    <property type="term" value="C:cytoplasmic side of plasma membrane"/>
    <property type="evidence" value="ECO:0007669"/>
    <property type="project" value="TreeGrafter"/>
</dbReference>
<dbReference type="SUPFAM" id="SSF52540">
    <property type="entry name" value="P-loop containing nucleoside triphosphate hydrolases"/>
    <property type="match status" value="1"/>
</dbReference>
<dbReference type="GO" id="GO:0005524">
    <property type="term" value="F:ATP binding"/>
    <property type="evidence" value="ECO:0007669"/>
    <property type="project" value="TreeGrafter"/>
</dbReference>
<keyword evidence="2" id="KW-1185">Reference proteome</keyword>
<dbReference type="EMBL" id="JACHXA010000007">
    <property type="protein sequence ID" value="MBB3066284.1"/>
    <property type="molecule type" value="Genomic_DNA"/>
</dbReference>
<reference evidence="1 2" key="1">
    <citation type="submission" date="2020-08" db="EMBL/GenBank/DDBJ databases">
        <title>Genomic Encyclopedia of Type Strains, Phase III (KMG-III): the genomes of soil and plant-associated and newly described type strains.</title>
        <authorList>
            <person name="Whitman W."/>
        </authorList>
    </citation>
    <scope>NUCLEOTIDE SEQUENCE [LARGE SCALE GENOMIC DNA]</scope>
    <source>
        <strain evidence="1 2">CECT 8803</strain>
    </source>
</reference>
<accession>A0A839SXA8</accession>
<dbReference type="GO" id="GO:0005829">
    <property type="term" value="C:cytosol"/>
    <property type="evidence" value="ECO:0007669"/>
    <property type="project" value="TreeGrafter"/>
</dbReference>
<protein>
    <submittedName>
        <fullName evidence="1">Pilus assembly protein CpaE</fullName>
    </submittedName>
</protein>
<organism evidence="1 2">
    <name type="scientific">Limibacillus halophilus</name>
    <dbReference type="NCBI Taxonomy" id="1579333"/>
    <lineage>
        <taxon>Bacteria</taxon>
        <taxon>Pseudomonadati</taxon>
        <taxon>Pseudomonadota</taxon>
        <taxon>Alphaproteobacteria</taxon>
        <taxon>Rhodospirillales</taxon>
        <taxon>Rhodovibrionaceae</taxon>
        <taxon>Limibacillus</taxon>
    </lineage>
</organism>
<evidence type="ECO:0000313" key="2">
    <source>
        <dbReference type="Proteomes" id="UP000581135"/>
    </source>
</evidence>
<proteinExistence type="predicted"/>
<dbReference type="InterPro" id="IPR027417">
    <property type="entry name" value="P-loop_NTPase"/>
</dbReference>
<dbReference type="AlphaFoldDB" id="A0A839SXA8"/>